<dbReference type="Proteomes" id="UP000002424">
    <property type="component" value="Chromosome"/>
</dbReference>
<organism evidence="1 2">
    <name type="scientific">Azotobacter vinelandii (strain DJ / ATCC BAA-1303)</name>
    <dbReference type="NCBI Taxonomy" id="322710"/>
    <lineage>
        <taxon>Bacteria</taxon>
        <taxon>Pseudomonadati</taxon>
        <taxon>Pseudomonadota</taxon>
        <taxon>Gammaproteobacteria</taxon>
        <taxon>Pseudomonadales</taxon>
        <taxon>Pseudomonadaceae</taxon>
        <taxon>Azotobacter</taxon>
    </lineage>
</organism>
<proteinExistence type="predicted"/>
<protein>
    <submittedName>
        <fullName evidence="1">Uncharacterized protein</fullName>
    </submittedName>
</protein>
<dbReference type="HOGENOM" id="CLU_3371768_0_0_6"/>
<dbReference type="EnsemblBacteria" id="ACO76549">
    <property type="protein sequence ID" value="ACO76549"/>
    <property type="gene ID" value="Avin_02890"/>
</dbReference>
<gene>
    <name evidence="1" type="ordered locus">Avin_02890</name>
</gene>
<dbReference type="KEGG" id="avn:Avin_02890"/>
<name>C1DI52_AZOVD</name>
<reference evidence="1 2" key="1">
    <citation type="journal article" date="2009" name="J. Bacteriol.">
        <title>Genome sequence of Azotobacter vinelandii, an obligate aerobe specialized to support diverse anaerobic metabolic processes.</title>
        <authorList>
            <person name="Setubal J.C."/>
            <person name="dos Santos P."/>
            <person name="Goldman B.S."/>
            <person name="Ertesvag H."/>
            <person name="Espin G."/>
            <person name="Rubio L.M."/>
            <person name="Valla S."/>
            <person name="Almeida N.F."/>
            <person name="Balasubramanian D."/>
            <person name="Cromes L."/>
            <person name="Curatti L."/>
            <person name="Du Z."/>
            <person name="Godsy E."/>
            <person name="Goodner B."/>
            <person name="Hellner-Burris K."/>
            <person name="Hernandez J.A."/>
            <person name="Houmiel K."/>
            <person name="Imperial J."/>
            <person name="Kennedy C."/>
            <person name="Larson T.J."/>
            <person name="Latreille P."/>
            <person name="Ligon L.S."/>
            <person name="Lu J."/>
            <person name="Maerk M."/>
            <person name="Miller N.M."/>
            <person name="Norton S."/>
            <person name="O'Carroll I.P."/>
            <person name="Paulsen I."/>
            <person name="Raulfs E.C."/>
            <person name="Roemer R."/>
            <person name="Rosser J."/>
            <person name="Segura D."/>
            <person name="Slater S."/>
            <person name="Stricklin S.L."/>
            <person name="Studholme D.J."/>
            <person name="Sun J."/>
            <person name="Viana C.J."/>
            <person name="Wallin E."/>
            <person name="Wang B."/>
            <person name="Wheeler C."/>
            <person name="Zhu H."/>
            <person name="Dean D.R."/>
            <person name="Dixon R."/>
            <person name="Wood D."/>
        </authorList>
    </citation>
    <scope>NUCLEOTIDE SEQUENCE [LARGE SCALE GENOMIC DNA]</scope>
    <source>
        <strain evidence="2">DJ / ATCC BAA-1303</strain>
    </source>
</reference>
<dbReference type="EMBL" id="CP001157">
    <property type="protein sequence ID" value="ACO76549.1"/>
    <property type="molecule type" value="Genomic_DNA"/>
</dbReference>
<sequence>MGAVHRWVIPTCVFLLLTGILAAIGQIPGIPALL</sequence>
<keyword evidence="2" id="KW-1185">Reference proteome</keyword>
<evidence type="ECO:0000313" key="1">
    <source>
        <dbReference type="EMBL" id="ACO76549.1"/>
    </source>
</evidence>
<evidence type="ECO:0000313" key="2">
    <source>
        <dbReference type="Proteomes" id="UP000002424"/>
    </source>
</evidence>
<dbReference type="AlphaFoldDB" id="C1DI52"/>
<accession>C1DI52</accession>